<organism evidence="2 3">
    <name type="scientific">Geosporobacter ferrireducens</name>
    <dbReference type="NCBI Taxonomy" id="1424294"/>
    <lineage>
        <taxon>Bacteria</taxon>
        <taxon>Bacillati</taxon>
        <taxon>Bacillota</taxon>
        <taxon>Clostridia</taxon>
        <taxon>Peptostreptococcales</taxon>
        <taxon>Thermotaleaceae</taxon>
        <taxon>Geosporobacter</taxon>
    </lineage>
</organism>
<gene>
    <name evidence="2" type="ORF">Gferi_21785</name>
</gene>
<dbReference type="Gene3D" id="3.40.710.10">
    <property type="entry name" value="DD-peptidase/beta-lactamase superfamily"/>
    <property type="match status" value="1"/>
</dbReference>
<dbReference type="InterPro" id="IPR052907">
    <property type="entry name" value="Beta-lactamase/esterase"/>
</dbReference>
<evidence type="ECO:0000313" key="3">
    <source>
        <dbReference type="Proteomes" id="UP000095743"/>
    </source>
</evidence>
<dbReference type="PANTHER" id="PTHR43319">
    <property type="entry name" value="BETA-LACTAMASE-RELATED"/>
    <property type="match status" value="1"/>
</dbReference>
<protein>
    <recommendedName>
        <fullName evidence="1">Beta-lactamase-related domain-containing protein</fullName>
    </recommendedName>
</protein>
<dbReference type="PANTHER" id="PTHR43319:SF3">
    <property type="entry name" value="BETA-LACTAMASE-RELATED DOMAIN-CONTAINING PROTEIN"/>
    <property type="match status" value="1"/>
</dbReference>
<reference evidence="2 3" key="1">
    <citation type="submission" date="2016-09" db="EMBL/GenBank/DDBJ databases">
        <title>Genomic analysis reveals versatility of anaerobic energy metabolism of Geosporobacter ferrireducens IRF9 of phylum Firmicutes.</title>
        <authorList>
            <person name="Kim S.-J."/>
        </authorList>
    </citation>
    <scope>NUCLEOTIDE SEQUENCE [LARGE SCALE GENOMIC DNA]</scope>
    <source>
        <strain evidence="2 3">IRF9</strain>
    </source>
</reference>
<evidence type="ECO:0000259" key="1">
    <source>
        <dbReference type="Pfam" id="PF00144"/>
    </source>
</evidence>
<dbReference type="InterPro" id="IPR001466">
    <property type="entry name" value="Beta-lactam-related"/>
</dbReference>
<dbReference type="KEGG" id="gfe:Gferi_21785"/>
<keyword evidence="3" id="KW-1185">Reference proteome</keyword>
<dbReference type="STRING" id="1424294.Gferi_21785"/>
<proteinExistence type="predicted"/>
<name>A0A1D8GLZ4_9FIRM</name>
<dbReference type="AlphaFoldDB" id="A0A1D8GLZ4"/>
<evidence type="ECO:0000313" key="2">
    <source>
        <dbReference type="EMBL" id="AOT71936.1"/>
    </source>
</evidence>
<dbReference type="SUPFAM" id="SSF56601">
    <property type="entry name" value="beta-lactamase/transpeptidase-like"/>
    <property type="match status" value="1"/>
</dbReference>
<sequence>MDSSIHGYVDEGFEKVRTAFENNFRLNLEYGAACTIYYKGKKVVDLWGGYSDFKARIPWLEDTIVPVFSTTKGISSLAIAHAVSNKYFSYDDKVADVWKAFAQNGKEDITIRQLLSHQAGLCALDRMIDEKIIENAEILSDLLAVQKPEWTPGDKQGYHCWNLGWYQSELIRKSDPQKRTLGRYFKQEIADVLGLDFYIGLPDNIDAEKIATLKSFSKALMPIKMPLGLVLSFFNPKSIVSRAMGNPKFLLNHHNLNDRKYQKLEIGSGNGIGNARSIAKLYNEFVTGGKNLNISQSVLQALEEKPVLPRIDTKDLVLHLEIPFSLGFMKPCKALPFGSSSSAYGFWGAGGSCGFADPETEVAYSYVMNKMGGEMFSDPREKSIRDAFYDCI</sequence>
<feature type="domain" description="Beta-lactamase-related" evidence="1">
    <location>
        <begin position="30"/>
        <end position="385"/>
    </location>
</feature>
<dbReference type="EMBL" id="CP017269">
    <property type="protein sequence ID" value="AOT71936.1"/>
    <property type="molecule type" value="Genomic_DNA"/>
</dbReference>
<dbReference type="InterPro" id="IPR012338">
    <property type="entry name" value="Beta-lactam/transpept-like"/>
</dbReference>
<accession>A0A1D8GLZ4</accession>
<dbReference type="Proteomes" id="UP000095743">
    <property type="component" value="Chromosome"/>
</dbReference>
<dbReference type="Pfam" id="PF00144">
    <property type="entry name" value="Beta-lactamase"/>
    <property type="match status" value="1"/>
</dbReference>